<dbReference type="AlphaFoldDB" id="A0A1A7YGT3"/>
<evidence type="ECO:0000313" key="1">
    <source>
        <dbReference type="EMBL" id="SBP29418.1"/>
    </source>
</evidence>
<accession>A0A1A7YGT3</accession>
<organism evidence="1">
    <name type="scientific">Iconisemion striatum</name>
    <dbReference type="NCBI Taxonomy" id="60296"/>
    <lineage>
        <taxon>Eukaryota</taxon>
        <taxon>Metazoa</taxon>
        <taxon>Chordata</taxon>
        <taxon>Craniata</taxon>
        <taxon>Vertebrata</taxon>
        <taxon>Euteleostomi</taxon>
        <taxon>Actinopterygii</taxon>
        <taxon>Neopterygii</taxon>
        <taxon>Teleostei</taxon>
        <taxon>Neoteleostei</taxon>
        <taxon>Acanthomorphata</taxon>
        <taxon>Ovalentaria</taxon>
        <taxon>Atherinomorphae</taxon>
        <taxon>Cyprinodontiformes</taxon>
        <taxon>Nothobranchiidae</taxon>
        <taxon>Iconisemion</taxon>
    </lineage>
</organism>
<reference evidence="1" key="2">
    <citation type="submission" date="2016-06" db="EMBL/GenBank/DDBJ databases">
        <title>The genome of a short-lived fish provides insights into sex chromosome evolution and the genetic control of aging.</title>
        <authorList>
            <person name="Reichwald K."/>
            <person name="Felder M."/>
            <person name="Petzold A."/>
            <person name="Koch P."/>
            <person name="Groth M."/>
            <person name="Platzer M."/>
        </authorList>
    </citation>
    <scope>NUCLEOTIDE SEQUENCE</scope>
    <source>
        <tissue evidence="1">Brain</tissue>
    </source>
</reference>
<sequence>NVRFRLVIQLEFLVNERVVNTRNMGRSIKNMIAFQTLLLA</sequence>
<dbReference type="EMBL" id="HADX01007186">
    <property type="protein sequence ID" value="SBP29418.1"/>
    <property type="molecule type" value="Transcribed_RNA"/>
</dbReference>
<protein>
    <submittedName>
        <fullName evidence="1">Uncharacterized protein</fullName>
    </submittedName>
</protein>
<feature type="non-terminal residue" evidence="1">
    <location>
        <position position="1"/>
    </location>
</feature>
<gene>
    <name evidence="1" type="primary">Nfu_g_1_021018</name>
</gene>
<reference evidence="1" key="1">
    <citation type="submission" date="2016-05" db="EMBL/GenBank/DDBJ databases">
        <authorList>
            <person name="Lavstsen T."/>
            <person name="Jespersen J.S."/>
        </authorList>
    </citation>
    <scope>NUCLEOTIDE SEQUENCE</scope>
    <source>
        <tissue evidence="1">Brain</tissue>
    </source>
</reference>
<proteinExistence type="predicted"/>
<name>A0A1A7YGT3_9TELE</name>